<feature type="transmembrane region" description="Helical" evidence="1">
    <location>
        <begin position="182"/>
        <end position="201"/>
    </location>
</feature>
<evidence type="ECO:0000256" key="1">
    <source>
        <dbReference type="SAM" id="Phobius"/>
    </source>
</evidence>
<evidence type="ECO:0000313" key="3">
    <source>
        <dbReference type="Proteomes" id="UP000321058"/>
    </source>
</evidence>
<feature type="transmembrane region" description="Helical" evidence="1">
    <location>
        <begin position="44"/>
        <end position="63"/>
    </location>
</feature>
<keyword evidence="1" id="KW-0812">Transmembrane</keyword>
<comment type="caution">
    <text evidence="2">The sequence shown here is derived from an EMBL/GenBank/DDBJ whole genome shotgun (WGS) entry which is preliminary data.</text>
</comment>
<organism evidence="2 3">
    <name type="scientific">Reyranella soli</name>
    <dbReference type="NCBI Taxonomy" id="1230389"/>
    <lineage>
        <taxon>Bacteria</taxon>
        <taxon>Pseudomonadati</taxon>
        <taxon>Pseudomonadota</taxon>
        <taxon>Alphaproteobacteria</taxon>
        <taxon>Hyphomicrobiales</taxon>
        <taxon>Reyranellaceae</taxon>
        <taxon>Reyranella</taxon>
    </lineage>
</organism>
<protein>
    <recommendedName>
        <fullName evidence="4">DUF4239 domain-containing protein</fullName>
    </recommendedName>
</protein>
<gene>
    <name evidence="2" type="ORF">RSO01_46070</name>
</gene>
<dbReference type="RefSeq" id="WP_147151815.1">
    <property type="nucleotide sequence ID" value="NZ_BKAJ01000081.1"/>
</dbReference>
<sequence length="253" mass="27025">MSTVAISVCAALLMLGGACAGILLRRHLPKHHLNDHAKDVVRLGSGLVATITALVLGLLITSAKNTYDLQRQEVRQIAEKLVLMDNQLKRYGPEARQARELQRQAIPALIGRIWGQRAVQSPTGAPYQPGLEGDLVFAAIEALAPQNDVQRNLKFRALATTSAITEARVLLFEEADAGLPPALLAVVIFWLTMLFAGFTLFSPINATSATVLAIIALSASGAIFLILELNNPFGGLLQIPSTPIRDALGVLGP</sequence>
<dbReference type="Pfam" id="PF14023">
    <property type="entry name" value="Bestrophin-like"/>
    <property type="match status" value="1"/>
</dbReference>
<accession>A0A512NEQ8</accession>
<dbReference type="Proteomes" id="UP000321058">
    <property type="component" value="Unassembled WGS sequence"/>
</dbReference>
<dbReference type="OrthoDB" id="4760162at2"/>
<dbReference type="EMBL" id="BKAJ01000081">
    <property type="protein sequence ID" value="GEP57441.1"/>
    <property type="molecule type" value="Genomic_DNA"/>
</dbReference>
<keyword evidence="3" id="KW-1185">Reference proteome</keyword>
<keyword evidence="1" id="KW-1133">Transmembrane helix</keyword>
<name>A0A512NEQ8_9HYPH</name>
<evidence type="ECO:0008006" key="4">
    <source>
        <dbReference type="Google" id="ProtNLM"/>
    </source>
</evidence>
<dbReference type="InterPro" id="IPR025333">
    <property type="entry name" value="DUF4239"/>
</dbReference>
<feature type="transmembrane region" description="Helical" evidence="1">
    <location>
        <begin position="207"/>
        <end position="227"/>
    </location>
</feature>
<dbReference type="AlphaFoldDB" id="A0A512NEQ8"/>
<evidence type="ECO:0000313" key="2">
    <source>
        <dbReference type="EMBL" id="GEP57441.1"/>
    </source>
</evidence>
<keyword evidence="1" id="KW-0472">Membrane</keyword>
<reference evidence="2 3" key="1">
    <citation type="submission" date="2019-07" db="EMBL/GenBank/DDBJ databases">
        <title>Whole genome shotgun sequence of Reyranella soli NBRC 108950.</title>
        <authorList>
            <person name="Hosoyama A."/>
            <person name="Uohara A."/>
            <person name="Ohji S."/>
            <person name="Ichikawa N."/>
        </authorList>
    </citation>
    <scope>NUCLEOTIDE SEQUENCE [LARGE SCALE GENOMIC DNA]</scope>
    <source>
        <strain evidence="2 3">NBRC 108950</strain>
    </source>
</reference>
<proteinExistence type="predicted"/>